<evidence type="ECO:0000313" key="1">
    <source>
        <dbReference type="EMBL" id="WAR06257.1"/>
    </source>
</evidence>
<keyword evidence="2" id="KW-1185">Reference proteome</keyword>
<name>A0ABY7EBF2_MYAAR</name>
<protein>
    <submittedName>
        <fullName evidence="1">Uncharacterized protein</fullName>
    </submittedName>
</protein>
<accession>A0ABY7EBF2</accession>
<gene>
    <name evidence="1" type="ORF">MAR_021626</name>
</gene>
<evidence type="ECO:0000313" key="2">
    <source>
        <dbReference type="Proteomes" id="UP001164746"/>
    </source>
</evidence>
<reference evidence="1" key="1">
    <citation type="submission" date="2022-11" db="EMBL/GenBank/DDBJ databases">
        <title>Centuries of genome instability and evolution in soft-shell clam transmissible cancer (bioRxiv).</title>
        <authorList>
            <person name="Hart S.F.M."/>
            <person name="Yonemitsu M.A."/>
            <person name="Giersch R.M."/>
            <person name="Beal B.F."/>
            <person name="Arriagada G."/>
            <person name="Davis B.W."/>
            <person name="Ostrander E.A."/>
            <person name="Goff S.P."/>
            <person name="Metzger M.J."/>
        </authorList>
    </citation>
    <scope>NUCLEOTIDE SEQUENCE</scope>
    <source>
        <strain evidence="1">MELC-2E11</strain>
        <tissue evidence="1">Siphon/mantle</tissue>
    </source>
</reference>
<proteinExistence type="predicted"/>
<dbReference type="Proteomes" id="UP001164746">
    <property type="component" value="Chromosome 5"/>
</dbReference>
<dbReference type="EMBL" id="CP111016">
    <property type="protein sequence ID" value="WAR06257.1"/>
    <property type="molecule type" value="Genomic_DNA"/>
</dbReference>
<sequence length="78" mass="8964">MVPHILVNHCVAHRLALASSQAAEKVSYLFKWKSSLEQLFRFYHASGVRTAYLLEIQTILEEPKVKVIEAKDVRTTRP</sequence>
<organism evidence="1 2">
    <name type="scientific">Mya arenaria</name>
    <name type="common">Soft-shell clam</name>
    <dbReference type="NCBI Taxonomy" id="6604"/>
    <lineage>
        <taxon>Eukaryota</taxon>
        <taxon>Metazoa</taxon>
        <taxon>Spiralia</taxon>
        <taxon>Lophotrochozoa</taxon>
        <taxon>Mollusca</taxon>
        <taxon>Bivalvia</taxon>
        <taxon>Autobranchia</taxon>
        <taxon>Heteroconchia</taxon>
        <taxon>Euheterodonta</taxon>
        <taxon>Imparidentia</taxon>
        <taxon>Neoheterodontei</taxon>
        <taxon>Myida</taxon>
        <taxon>Myoidea</taxon>
        <taxon>Myidae</taxon>
        <taxon>Mya</taxon>
    </lineage>
</organism>